<evidence type="ECO:0000313" key="5">
    <source>
        <dbReference type="Proteomes" id="UP001432099"/>
    </source>
</evidence>
<protein>
    <submittedName>
        <fullName evidence="4">Uncharacterized protein</fullName>
    </submittedName>
</protein>
<evidence type="ECO:0000256" key="1">
    <source>
        <dbReference type="SAM" id="Coils"/>
    </source>
</evidence>
<feature type="transmembrane region" description="Helical" evidence="3">
    <location>
        <begin position="128"/>
        <end position="151"/>
    </location>
</feature>
<organism evidence="4 5">
    <name type="scientific">Turicibacter faecis</name>
    <dbReference type="NCBI Taxonomy" id="2963365"/>
    <lineage>
        <taxon>Bacteria</taxon>
        <taxon>Bacillati</taxon>
        <taxon>Bacillota</taxon>
        <taxon>Erysipelotrichia</taxon>
        <taxon>Erysipelotrichales</taxon>
        <taxon>Turicibacteraceae</taxon>
        <taxon>Turicibacter</taxon>
    </lineage>
</organism>
<keyword evidence="5" id="KW-1185">Reference proteome</keyword>
<dbReference type="EMBL" id="AP028127">
    <property type="protein sequence ID" value="BEH91543.1"/>
    <property type="molecule type" value="Genomic_DNA"/>
</dbReference>
<keyword evidence="3" id="KW-0812">Transmembrane</keyword>
<feature type="compositionally biased region" description="Polar residues" evidence="2">
    <location>
        <begin position="8"/>
        <end position="23"/>
    </location>
</feature>
<feature type="region of interest" description="Disordered" evidence="2">
    <location>
        <begin position="1"/>
        <end position="23"/>
    </location>
</feature>
<proteinExistence type="predicted"/>
<sequence>MKNKQQTKNRTTPSPKQKAPPQQLTHQFIELLSEKIDEVQTIIKDTPIHLTEPEETDSDFLDDFDPTDMRFQTPDAETLTGSSSRIVIQNDAASNSGQSAAAIARRTSFQYAPKETKSYNYGFTNNEFFAFIGSLDPVEYILVITVIAIIVGVEFNVFELQILGGALVDIGVTLGNMVEQQLFQQARKSEIFNRERNEAEQNDFDTLYDDIDALQAQINELKRQLNNQPS</sequence>
<keyword evidence="3" id="KW-0472">Membrane</keyword>
<dbReference type="RefSeq" id="WP_161832815.1">
    <property type="nucleotide sequence ID" value="NZ_AP028127.1"/>
</dbReference>
<name>A0ABM8IP19_9FIRM</name>
<evidence type="ECO:0000313" key="4">
    <source>
        <dbReference type="EMBL" id="BEH91543.1"/>
    </source>
</evidence>
<feature type="coiled-coil region" evidence="1">
    <location>
        <begin position="197"/>
        <end position="224"/>
    </location>
</feature>
<dbReference type="Proteomes" id="UP001432099">
    <property type="component" value="Chromosome"/>
</dbReference>
<evidence type="ECO:0000256" key="2">
    <source>
        <dbReference type="SAM" id="MobiDB-lite"/>
    </source>
</evidence>
<feature type="transmembrane region" description="Helical" evidence="3">
    <location>
        <begin position="157"/>
        <end position="178"/>
    </location>
</feature>
<keyword evidence="3" id="KW-1133">Transmembrane helix</keyword>
<reference evidence="4" key="1">
    <citation type="journal article" date="2024" name="Int. J. Syst. Evol. Microbiol.">
        <title>Turicibacter faecis sp. nov., isolated from faeces of heart failure mouse model.</title>
        <authorList>
            <person name="Imamura Y."/>
            <person name="Motooka D."/>
            <person name="Nakajima Y."/>
            <person name="Ito S."/>
            <person name="Kitakaze M."/>
            <person name="Iida T."/>
            <person name="Nakamura S."/>
        </authorList>
    </citation>
    <scope>NUCLEOTIDE SEQUENCE</scope>
    <source>
        <strain evidence="4">TC023</strain>
    </source>
</reference>
<gene>
    <name evidence="4" type="ORF">T23_16450</name>
</gene>
<accession>A0ABM8IP19</accession>
<keyword evidence="1" id="KW-0175">Coiled coil</keyword>
<evidence type="ECO:0000256" key="3">
    <source>
        <dbReference type="SAM" id="Phobius"/>
    </source>
</evidence>